<dbReference type="Proteomes" id="UP000317650">
    <property type="component" value="Chromosome 4"/>
</dbReference>
<accession>A0A4S8KDM9</accession>
<sequence>MRAGGNGWDKRRGHLDLCESKASHAGAQVGGGGPLAPGMTKKSTTCFEHVAGSRACLPKCGEPSHLLALLVLVPPLTIEVPRSLLLTPHQGERHSLYPHDMSEGLKGILQSYSCRRRAATLRPPPSLWTSRVEAQQDMNRVELKPSHAAWCTATPVAAPWFGNTVTCKASSGTRPSSDLGSWGTKGRSTLMSRAWVPEIVGDEGARKNRILRCK</sequence>
<dbReference type="EMBL" id="PYDT01000001">
    <property type="protein sequence ID" value="THU73283.1"/>
    <property type="molecule type" value="Genomic_DNA"/>
</dbReference>
<dbReference type="AlphaFoldDB" id="A0A4S8KDM9"/>
<gene>
    <name evidence="1" type="ORF">C4D60_Mb04t21170</name>
</gene>
<name>A0A4S8KDM9_MUSBA</name>
<proteinExistence type="predicted"/>
<protein>
    <submittedName>
        <fullName evidence="1">Uncharacterized protein</fullName>
    </submittedName>
</protein>
<evidence type="ECO:0000313" key="1">
    <source>
        <dbReference type="EMBL" id="THU73283.1"/>
    </source>
</evidence>
<reference evidence="1 2" key="1">
    <citation type="journal article" date="2019" name="Nat. Plants">
        <title>Genome sequencing of Musa balbisiana reveals subgenome evolution and function divergence in polyploid bananas.</title>
        <authorList>
            <person name="Yao X."/>
        </authorList>
    </citation>
    <scope>NUCLEOTIDE SEQUENCE [LARGE SCALE GENOMIC DNA]</scope>
    <source>
        <strain evidence="2">cv. DH-PKW</strain>
        <tissue evidence="1">Leaves</tissue>
    </source>
</reference>
<organism evidence="1 2">
    <name type="scientific">Musa balbisiana</name>
    <name type="common">Banana</name>
    <dbReference type="NCBI Taxonomy" id="52838"/>
    <lineage>
        <taxon>Eukaryota</taxon>
        <taxon>Viridiplantae</taxon>
        <taxon>Streptophyta</taxon>
        <taxon>Embryophyta</taxon>
        <taxon>Tracheophyta</taxon>
        <taxon>Spermatophyta</taxon>
        <taxon>Magnoliopsida</taxon>
        <taxon>Liliopsida</taxon>
        <taxon>Zingiberales</taxon>
        <taxon>Musaceae</taxon>
        <taxon>Musa</taxon>
    </lineage>
</organism>
<comment type="caution">
    <text evidence="1">The sequence shown here is derived from an EMBL/GenBank/DDBJ whole genome shotgun (WGS) entry which is preliminary data.</text>
</comment>
<evidence type="ECO:0000313" key="2">
    <source>
        <dbReference type="Proteomes" id="UP000317650"/>
    </source>
</evidence>
<keyword evidence="2" id="KW-1185">Reference proteome</keyword>